<proteinExistence type="predicted"/>
<name>A0A556AV74_9BURK</name>
<dbReference type="GO" id="GO:0009279">
    <property type="term" value="C:cell outer membrane"/>
    <property type="evidence" value="ECO:0007669"/>
    <property type="project" value="InterPro"/>
</dbReference>
<sequence length="251" mass="27829">MQMQGGAAPADARDPHGYSNGLKLGSGDYAVPGVPRLVLADEHFFASLRAETLERRFTRKGDDSTAYDLQAWYGTTYNKAVVKAEGDIVKGKLAESRTELLWGHAVAAYWDTQLGVRVDNGEGPSRQWLSFGIQGLAPYWFELEATGYVGSAGRTALRIEASYELLLTQRLILEPRTELQLYGKDDPERGIGKGLAEVSAGLRLRYEINRQFAPYIGVERAGSFGRTADYVRAEGGRAQQTRWVAGVRFWF</sequence>
<dbReference type="AlphaFoldDB" id="A0A556AV74"/>
<evidence type="ECO:0000313" key="1">
    <source>
        <dbReference type="EMBL" id="TSH96842.1"/>
    </source>
</evidence>
<dbReference type="Pfam" id="PF05275">
    <property type="entry name" value="CopB"/>
    <property type="match status" value="1"/>
</dbReference>
<dbReference type="InterPro" id="IPR007939">
    <property type="entry name" value="Cu-R_B_prcur"/>
</dbReference>
<dbReference type="GO" id="GO:0006878">
    <property type="term" value="P:intracellular copper ion homeostasis"/>
    <property type="evidence" value="ECO:0007669"/>
    <property type="project" value="InterPro"/>
</dbReference>
<dbReference type="Proteomes" id="UP000318405">
    <property type="component" value="Unassembled WGS sequence"/>
</dbReference>
<dbReference type="OrthoDB" id="9778934at2"/>
<reference evidence="1 2" key="1">
    <citation type="submission" date="2019-07" db="EMBL/GenBank/DDBJ databases">
        <title>Qingshengfaniella alkalisoli gen. nov., sp. nov., isolated from saline soil.</title>
        <authorList>
            <person name="Xu L."/>
            <person name="Huang X.-X."/>
            <person name="Sun J.-Q."/>
        </authorList>
    </citation>
    <scope>NUCLEOTIDE SEQUENCE [LARGE SCALE GENOMIC DNA]</scope>
    <source>
        <strain evidence="1 2">DSM 27279</strain>
    </source>
</reference>
<accession>A0A556AV74</accession>
<dbReference type="EMBL" id="VLTJ01000013">
    <property type="protein sequence ID" value="TSH96842.1"/>
    <property type="molecule type" value="Genomic_DNA"/>
</dbReference>
<comment type="caution">
    <text evidence="1">The sequence shown here is derived from an EMBL/GenBank/DDBJ whole genome shotgun (WGS) entry which is preliminary data.</text>
</comment>
<keyword evidence="2" id="KW-1185">Reference proteome</keyword>
<evidence type="ECO:0000313" key="2">
    <source>
        <dbReference type="Proteomes" id="UP000318405"/>
    </source>
</evidence>
<gene>
    <name evidence="1" type="ORF">FOZ76_07965</name>
</gene>
<organism evidence="1 2">
    <name type="scientific">Verticiella sediminum</name>
    <dbReference type="NCBI Taxonomy" id="1247510"/>
    <lineage>
        <taxon>Bacteria</taxon>
        <taxon>Pseudomonadati</taxon>
        <taxon>Pseudomonadota</taxon>
        <taxon>Betaproteobacteria</taxon>
        <taxon>Burkholderiales</taxon>
        <taxon>Alcaligenaceae</taxon>
        <taxon>Verticiella</taxon>
    </lineage>
</organism>
<dbReference type="GO" id="GO:0005507">
    <property type="term" value="F:copper ion binding"/>
    <property type="evidence" value="ECO:0007669"/>
    <property type="project" value="InterPro"/>
</dbReference>
<protein>
    <submittedName>
        <fullName evidence="1">Copper resistance protein B</fullName>
    </submittedName>
</protein>